<dbReference type="Pfam" id="PF00856">
    <property type="entry name" value="SET"/>
    <property type="match status" value="1"/>
</dbReference>
<comment type="caution">
    <text evidence="11">The sequence shown here is derived from an EMBL/GenBank/DDBJ whole genome shotgun (WGS) entry which is preliminary data.</text>
</comment>
<reference evidence="11" key="1">
    <citation type="journal article" date="2021" name="Front. Plant Sci.">
        <title>Chromosome-Scale Genome Assembly for Chinese Sour Jujube and Insights Into Its Genome Evolution and Domestication Signature.</title>
        <authorList>
            <person name="Shen L.-Y."/>
            <person name="Luo H."/>
            <person name="Wang X.-L."/>
            <person name="Wang X.-M."/>
            <person name="Qiu X.-J."/>
            <person name="Liu H."/>
            <person name="Zhou S.-S."/>
            <person name="Jia K.-H."/>
            <person name="Nie S."/>
            <person name="Bao Y.-T."/>
            <person name="Zhang R.-G."/>
            <person name="Yun Q.-Z."/>
            <person name="Chai Y.-H."/>
            <person name="Lu J.-Y."/>
            <person name="Li Y."/>
            <person name="Zhao S.-W."/>
            <person name="Mao J.-F."/>
            <person name="Jia S.-G."/>
            <person name="Mao Y.-M."/>
        </authorList>
    </citation>
    <scope>NUCLEOTIDE SEQUENCE</scope>
    <source>
        <strain evidence="11">AT0</strain>
        <tissue evidence="11">Leaf</tissue>
    </source>
</reference>
<feature type="region of interest" description="Disordered" evidence="8">
    <location>
        <begin position="274"/>
        <end position="311"/>
    </location>
</feature>
<gene>
    <name evidence="11" type="ORF">FEM48_Zijuj09G0065000</name>
</gene>
<evidence type="ECO:0000256" key="6">
    <source>
        <dbReference type="ARBA" id="ARBA00022833"/>
    </source>
</evidence>
<keyword evidence="6" id="KW-0862">Zinc</keyword>
<dbReference type="PROSITE" id="PS50280">
    <property type="entry name" value="SET"/>
    <property type="match status" value="1"/>
</dbReference>
<dbReference type="PANTHER" id="PTHR46450:SF1">
    <property type="entry name" value="INACTIVE HISTONE-LYSINE N-METHYLTRANSFERASE SUVR1-RELATED"/>
    <property type="match status" value="1"/>
</dbReference>
<organism evidence="11 12">
    <name type="scientific">Ziziphus jujuba var. spinosa</name>
    <dbReference type="NCBI Taxonomy" id="714518"/>
    <lineage>
        <taxon>Eukaryota</taxon>
        <taxon>Viridiplantae</taxon>
        <taxon>Streptophyta</taxon>
        <taxon>Embryophyta</taxon>
        <taxon>Tracheophyta</taxon>
        <taxon>Spermatophyta</taxon>
        <taxon>Magnoliopsida</taxon>
        <taxon>eudicotyledons</taxon>
        <taxon>Gunneridae</taxon>
        <taxon>Pentapetalae</taxon>
        <taxon>rosids</taxon>
        <taxon>fabids</taxon>
        <taxon>Rosales</taxon>
        <taxon>Rhamnaceae</taxon>
        <taxon>Paliureae</taxon>
        <taxon>Ziziphus</taxon>
    </lineage>
</organism>
<evidence type="ECO:0000313" key="12">
    <source>
        <dbReference type="Proteomes" id="UP000813462"/>
    </source>
</evidence>
<dbReference type="SMART" id="SM00317">
    <property type="entry name" value="SET"/>
    <property type="match status" value="1"/>
</dbReference>
<evidence type="ECO:0000256" key="2">
    <source>
        <dbReference type="ARBA" id="ARBA00004286"/>
    </source>
</evidence>
<accession>A0A978URD9</accession>
<keyword evidence="3" id="KW-0158">Chromosome</keyword>
<dbReference type="PROSITE" id="PS50867">
    <property type="entry name" value="PRE_SET"/>
    <property type="match status" value="1"/>
</dbReference>
<dbReference type="GO" id="GO:0005694">
    <property type="term" value="C:chromosome"/>
    <property type="evidence" value="ECO:0007669"/>
    <property type="project" value="UniProtKB-SubCell"/>
</dbReference>
<dbReference type="Proteomes" id="UP000813462">
    <property type="component" value="Unassembled WGS sequence"/>
</dbReference>
<evidence type="ECO:0000256" key="4">
    <source>
        <dbReference type="ARBA" id="ARBA00022679"/>
    </source>
</evidence>
<dbReference type="EMBL" id="JAEACU010000009">
    <property type="protein sequence ID" value="KAH7517439.1"/>
    <property type="molecule type" value="Genomic_DNA"/>
</dbReference>
<dbReference type="InterPro" id="IPR001214">
    <property type="entry name" value="SET_dom"/>
</dbReference>
<dbReference type="Pfam" id="PF10440">
    <property type="entry name" value="WIYLD"/>
    <property type="match status" value="1"/>
</dbReference>
<dbReference type="InterPro" id="IPR007728">
    <property type="entry name" value="Pre-SET_dom"/>
</dbReference>
<protein>
    <submittedName>
        <fullName evidence="11">Uncharacterized protein</fullName>
    </submittedName>
</protein>
<dbReference type="Gene3D" id="2.170.270.10">
    <property type="entry name" value="SET domain"/>
    <property type="match status" value="1"/>
</dbReference>
<dbReference type="SMART" id="SM00468">
    <property type="entry name" value="PreSET"/>
    <property type="match status" value="1"/>
</dbReference>
<dbReference type="InterPro" id="IPR025776">
    <property type="entry name" value="SUVR4/1/2"/>
</dbReference>
<dbReference type="Gene3D" id="1.10.8.850">
    <property type="entry name" value="Histone-lysine N methyltransferase , C-terminal domain-like"/>
    <property type="match status" value="1"/>
</dbReference>
<dbReference type="GO" id="GO:0008270">
    <property type="term" value="F:zinc ion binding"/>
    <property type="evidence" value="ECO:0007669"/>
    <property type="project" value="InterPro"/>
</dbReference>
<evidence type="ECO:0000256" key="1">
    <source>
        <dbReference type="ARBA" id="ARBA00004123"/>
    </source>
</evidence>
<evidence type="ECO:0000256" key="3">
    <source>
        <dbReference type="ARBA" id="ARBA00022454"/>
    </source>
</evidence>
<keyword evidence="5" id="KW-0479">Metal-binding</keyword>
<proteinExistence type="predicted"/>
<keyword evidence="4" id="KW-0808">Transferase</keyword>
<evidence type="ECO:0000259" key="9">
    <source>
        <dbReference type="PROSITE" id="PS50280"/>
    </source>
</evidence>
<feature type="domain" description="SET" evidence="9">
    <location>
        <begin position="613"/>
        <end position="747"/>
    </location>
</feature>
<feature type="domain" description="Pre-SET" evidence="10">
    <location>
        <begin position="513"/>
        <end position="610"/>
    </location>
</feature>
<dbReference type="GO" id="GO:0042054">
    <property type="term" value="F:histone methyltransferase activity"/>
    <property type="evidence" value="ECO:0007669"/>
    <property type="project" value="InterPro"/>
</dbReference>
<dbReference type="PANTHER" id="PTHR46450">
    <property type="entry name" value="INACTIVE HISTONE-LYSINE N-METHYLTRANSFERASE SUVR1-RELATED"/>
    <property type="match status" value="1"/>
</dbReference>
<dbReference type="FunFam" id="2.170.270.10:FF:000046">
    <property type="entry name" value="SET-domain containing protein lysine methyltransferase family protein"/>
    <property type="match status" value="1"/>
</dbReference>
<dbReference type="AlphaFoldDB" id="A0A978URD9"/>
<dbReference type="GO" id="GO:0005634">
    <property type="term" value="C:nucleus"/>
    <property type="evidence" value="ECO:0007669"/>
    <property type="project" value="UniProtKB-SubCell"/>
</dbReference>
<dbReference type="SUPFAM" id="SSF82199">
    <property type="entry name" value="SET domain"/>
    <property type="match status" value="1"/>
</dbReference>
<evidence type="ECO:0000256" key="8">
    <source>
        <dbReference type="SAM" id="MobiDB-lite"/>
    </source>
</evidence>
<dbReference type="InterPro" id="IPR018848">
    <property type="entry name" value="WIYLD_domain"/>
</dbReference>
<dbReference type="InterPro" id="IPR043017">
    <property type="entry name" value="WIYLD_dom_sf"/>
</dbReference>
<evidence type="ECO:0000256" key="5">
    <source>
        <dbReference type="ARBA" id="ARBA00022723"/>
    </source>
</evidence>
<dbReference type="InterPro" id="IPR046341">
    <property type="entry name" value="SET_dom_sf"/>
</dbReference>
<comment type="subcellular location">
    <subcellularLocation>
        <location evidence="2">Chromosome</location>
    </subcellularLocation>
    <subcellularLocation>
        <location evidence="1">Nucleus</location>
    </subcellularLocation>
</comment>
<evidence type="ECO:0000313" key="11">
    <source>
        <dbReference type="EMBL" id="KAH7517439.1"/>
    </source>
</evidence>
<dbReference type="CDD" id="cd10538">
    <property type="entry name" value="SET_SETDB-like"/>
    <property type="match status" value="1"/>
</dbReference>
<name>A0A978URD9_ZIZJJ</name>
<sequence length="785" mass="88609">MPTDPRVTAAFRAMKVLGIKEVKVKPVLKKLLKLYERNWELIEAENYRVLADAIFDEEDSKVEEQKKRCNNADEEENLVHHQPERPLKRLRLRHQEVQVSPTHNTSNTMLGDVAGIVLKRPKLEEDELPETSAQQQSQKMTEMLEFRAEPYPISPQHATRNKGKQLVLSKPLAPGERSDPVSPVAVQGKRYVSERVSNALCLKEPMTHPDAVVLPKPKVFDCHGLIIPKDEPFTDDMFDGDMPHYGVPIAMIHPDPLSKGELPVEKDEIGKKVGEDTSSQYIETESRANGPVALSSERRTNGEFAPSLQESSSELAVSTLGEVKLSLSCNSAVGRPDFHMPNLDDVIKLTEEKCLHSYKIIDPNFSVPKLLRHMCESFLELGTDSTDKSQDGSTNVIPTLSGLDDHVQASKRTSFDDCVVSDQEKKSEDPECTKMCGLVVVPQCEPVPDDSRSFNDINDVTRGEERVRISWVNELNSEFPDPFRYIPHSLVFKNANLSFSLSKIGDENCCATCNGDCISGSVPCCCTRMTGSEFVYSSAGILKESFLDECISMTRHPPCLIYCKECPLERVKNDDCLEPCKGHLKRKFIKECWSKCGCSKQCGNRVVQRGITCNLQVYFTSEEKGWGLRTLEDLPKGAFVCEYVGEILTSMELYERTVKTAKSRKCSYPVILDADWSSKGSLMNGEALCLDASHYGNVARFINHRCLDANLIEIPVEVEIPDHHYYHLAFFTTRKVKAMEELTWDYGIDFNDIDQPIKPFQCQCGSRFCRNMKRSNRSRYMLRSS</sequence>
<evidence type="ECO:0000256" key="7">
    <source>
        <dbReference type="ARBA" id="ARBA00023242"/>
    </source>
</evidence>
<keyword evidence="7" id="KW-0539">Nucleus</keyword>
<evidence type="ECO:0000259" key="10">
    <source>
        <dbReference type="PROSITE" id="PS50867"/>
    </source>
</evidence>
<dbReference type="PROSITE" id="PS51580">
    <property type="entry name" value="SAM_MT43_3"/>
    <property type="match status" value="1"/>
</dbReference>